<keyword evidence="5" id="KW-0804">Transcription</keyword>
<dbReference type="RefSeq" id="WP_379952070.1">
    <property type="nucleotide sequence ID" value="NZ_JBHMAF010000196.1"/>
</dbReference>
<dbReference type="SUPFAM" id="SSF88659">
    <property type="entry name" value="Sigma3 and sigma4 domains of RNA polymerase sigma factors"/>
    <property type="match status" value="1"/>
</dbReference>
<dbReference type="InterPro" id="IPR014300">
    <property type="entry name" value="RNA_pol_sigma-V"/>
</dbReference>
<evidence type="ECO:0000313" key="8">
    <source>
        <dbReference type="EMBL" id="MFB9762054.1"/>
    </source>
</evidence>
<dbReference type="Pfam" id="PF04542">
    <property type="entry name" value="Sigma70_r2"/>
    <property type="match status" value="1"/>
</dbReference>
<keyword evidence="4" id="KW-0238">DNA-binding</keyword>
<dbReference type="InterPro" id="IPR007627">
    <property type="entry name" value="RNA_pol_sigma70_r2"/>
</dbReference>
<dbReference type="InterPro" id="IPR014284">
    <property type="entry name" value="RNA_pol_sigma-70_dom"/>
</dbReference>
<keyword evidence="3" id="KW-0731">Sigma factor</keyword>
<evidence type="ECO:0000256" key="5">
    <source>
        <dbReference type="ARBA" id="ARBA00023163"/>
    </source>
</evidence>
<evidence type="ECO:0000256" key="2">
    <source>
        <dbReference type="ARBA" id="ARBA00023015"/>
    </source>
</evidence>
<dbReference type="NCBIfam" id="TIGR02954">
    <property type="entry name" value="Sig70_famx3"/>
    <property type="match status" value="1"/>
</dbReference>
<feature type="domain" description="RNA polymerase sigma-70 region 4" evidence="7">
    <location>
        <begin position="116"/>
        <end position="164"/>
    </location>
</feature>
<dbReference type="SUPFAM" id="SSF88946">
    <property type="entry name" value="Sigma2 domain of RNA polymerase sigma factors"/>
    <property type="match status" value="1"/>
</dbReference>
<evidence type="ECO:0000256" key="4">
    <source>
        <dbReference type="ARBA" id="ARBA00023125"/>
    </source>
</evidence>
<accession>A0ABV5WN66</accession>
<proteinExistence type="inferred from homology"/>
<evidence type="ECO:0000259" key="7">
    <source>
        <dbReference type="Pfam" id="PF04545"/>
    </source>
</evidence>
<dbReference type="InterPro" id="IPR036388">
    <property type="entry name" value="WH-like_DNA-bd_sf"/>
</dbReference>
<reference evidence="8 9" key="1">
    <citation type="submission" date="2024-09" db="EMBL/GenBank/DDBJ databases">
        <authorList>
            <person name="Sun Q."/>
            <person name="Mori K."/>
        </authorList>
    </citation>
    <scope>NUCLEOTIDE SEQUENCE [LARGE SCALE GENOMIC DNA]</scope>
    <source>
        <strain evidence="8 9">JCM 11201</strain>
    </source>
</reference>
<dbReference type="InterPro" id="IPR013324">
    <property type="entry name" value="RNA_pol_sigma_r3/r4-like"/>
</dbReference>
<comment type="similarity">
    <text evidence="1">Belongs to the sigma-70 factor family. ECF subfamily.</text>
</comment>
<dbReference type="NCBIfam" id="TIGR02937">
    <property type="entry name" value="sigma70-ECF"/>
    <property type="match status" value="1"/>
</dbReference>
<dbReference type="Gene3D" id="1.10.1740.10">
    <property type="match status" value="1"/>
</dbReference>
<dbReference type="PANTHER" id="PTHR43133:SF51">
    <property type="entry name" value="RNA POLYMERASE SIGMA FACTOR"/>
    <property type="match status" value="1"/>
</dbReference>
<comment type="caution">
    <text evidence="8">The sequence shown here is derived from an EMBL/GenBank/DDBJ whole genome shotgun (WGS) entry which is preliminary data.</text>
</comment>
<keyword evidence="9" id="KW-1185">Reference proteome</keyword>
<dbReference type="Proteomes" id="UP001589609">
    <property type="component" value="Unassembled WGS sequence"/>
</dbReference>
<gene>
    <name evidence="8" type="ORF">ACFFMS_27900</name>
</gene>
<protein>
    <submittedName>
        <fullName evidence="8">Sigma-70 family RNA polymerase sigma factor</fullName>
    </submittedName>
</protein>
<evidence type="ECO:0000256" key="1">
    <source>
        <dbReference type="ARBA" id="ARBA00010641"/>
    </source>
</evidence>
<name>A0ABV5WN66_9BACI</name>
<dbReference type="CDD" id="cd06171">
    <property type="entry name" value="Sigma70_r4"/>
    <property type="match status" value="1"/>
</dbReference>
<dbReference type="InterPro" id="IPR013325">
    <property type="entry name" value="RNA_pol_sigma_r2"/>
</dbReference>
<dbReference type="EMBL" id="JBHMAF010000196">
    <property type="protein sequence ID" value="MFB9762054.1"/>
    <property type="molecule type" value="Genomic_DNA"/>
</dbReference>
<sequence>MDAEKLVRKAKKGNKQAFLQLIEAEQTRLYRTAFLYVKNQDDALDIVQETIYKAFISIEAIRDPRYFTTWLTRILIHSALDFLKKKQKIIPLEQESFSKMPAKEIVVEDKMDLYDAIDKLNERHKTIIILRYYQDLTVAEIADIVGIPEGTVKSNLHRALQLLRLEVKEACINE</sequence>
<dbReference type="Gene3D" id="1.10.10.10">
    <property type="entry name" value="Winged helix-like DNA-binding domain superfamily/Winged helix DNA-binding domain"/>
    <property type="match status" value="1"/>
</dbReference>
<evidence type="ECO:0000313" key="9">
    <source>
        <dbReference type="Proteomes" id="UP001589609"/>
    </source>
</evidence>
<keyword evidence="2" id="KW-0805">Transcription regulation</keyword>
<dbReference type="Pfam" id="PF04545">
    <property type="entry name" value="Sigma70_r4"/>
    <property type="match status" value="1"/>
</dbReference>
<dbReference type="PANTHER" id="PTHR43133">
    <property type="entry name" value="RNA POLYMERASE ECF-TYPE SIGMA FACTO"/>
    <property type="match status" value="1"/>
</dbReference>
<dbReference type="InterPro" id="IPR007630">
    <property type="entry name" value="RNA_pol_sigma70_r4"/>
</dbReference>
<evidence type="ECO:0000259" key="6">
    <source>
        <dbReference type="Pfam" id="PF04542"/>
    </source>
</evidence>
<organism evidence="8 9">
    <name type="scientific">Ectobacillus funiculus</name>
    <dbReference type="NCBI Taxonomy" id="137993"/>
    <lineage>
        <taxon>Bacteria</taxon>
        <taxon>Bacillati</taxon>
        <taxon>Bacillota</taxon>
        <taxon>Bacilli</taxon>
        <taxon>Bacillales</taxon>
        <taxon>Bacillaceae</taxon>
        <taxon>Ectobacillus</taxon>
    </lineage>
</organism>
<feature type="domain" description="RNA polymerase sigma-70 region 2" evidence="6">
    <location>
        <begin position="21"/>
        <end position="88"/>
    </location>
</feature>
<dbReference type="InterPro" id="IPR039425">
    <property type="entry name" value="RNA_pol_sigma-70-like"/>
</dbReference>
<evidence type="ECO:0000256" key="3">
    <source>
        <dbReference type="ARBA" id="ARBA00023082"/>
    </source>
</evidence>